<dbReference type="GO" id="GO:0008270">
    <property type="term" value="F:zinc ion binding"/>
    <property type="evidence" value="ECO:0007669"/>
    <property type="project" value="InterPro"/>
</dbReference>
<evidence type="ECO:0000256" key="2">
    <source>
        <dbReference type="ARBA" id="ARBA00022833"/>
    </source>
</evidence>
<evidence type="ECO:0000313" key="5">
    <source>
        <dbReference type="Proteomes" id="UP000447876"/>
    </source>
</evidence>
<keyword evidence="1" id="KW-0479">Metal-binding</keyword>
<comment type="caution">
    <text evidence="4">The sequence shown here is derived from an EMBL/GenBank/DDBJ whole genome shotgun (WGS) entry which is preliminary data.</text>
</comment>
<sequence length="146" mass="16105">MNTQQFLQLAIDLARTNVKEKGGRPFGAVIVRNGEVVATGVNTVLETKDPTDHAEMRAIREASRVLGSELLSDCEIYASGEPCPMCQGAIQRADLKAVYYASLKELAMEAKVVPAGSNPNIPFQYIEMVNGSEPFELWTKRKENME</sequence>
<dbReference type="OrthoDB" id="9802676at2"/>
<dbReference type="Pfam" id="PF00383">
    <property type="entry name" value="dCMP_cyt_deam_1"/>
    <property type="match status" value="1"/>
</dbReference>
<dbReference type="InterPro" id="IPR016193">
    <property type="entry name" value="Cytidine_deaminase-like"/>
</dbReference>
<gene>
    <name evidence="4" type="ORF">GNP95_01510</name>
</gene>
<dbReference type="PANTHER" id="PTHR11079">
    <property type="entry name" value="CYTOSINE DEAMINASE FAMILY MEMBER"/>
    <property type="match status" value="1"/>
</dbReference>
<evidence type="ECO:0000313" key="4">
    <source>
        <dbReference type="EMBL" id="MUG43690.1"/>
    </source>
</evidence>
<keyword evidence="2" id="KW-0862">Zinc</keyword>
<feature type="domain" description="CMP/dCMP-type deaminase" evidence="3">
    <location>
        <begin position="1"/>
        <end position="114"/>
    </location>
</feature>
<dbReference type="Gene3D" id="3.40.140.10">
    <property type="entry name" value="Cytidine Deaminase, domain 2"/>
    <property type="match status" value="1"/>
</dbReference>
<evidence type="ECO:0000256" key="1">
    <source>
        <dbReference type="ARBA" id="ARBA00022723"/>
    </source>
</evidence>
<name>A0A7X3CL99_9BACL</name>
<dbReference type="Proteomes" id="UP000447876">
    <property type="component" value="Unassembled WGS sequence"/>
</dbReference>
<accession>A0A7X3CL99</accession>
<dbReference type="PANTHER" id="PTHR11079:SF161">
    <property type="entry name" value="CMP_DCMP-TYPE DEAMINASE DOMAIN-CONTAINING PROTEIN"/>
    <property type="match status" value="1"/>
</dbReference>
<organism evidence="4 5">
    <name type="scientific">Paenibacillus woosongensis</name>
    <dbReference type="NCBI Taxonomy" id="307580"/>
    <lineage>
        <taxon>Bacteria</taxon>
        <taxon>Bacillati</taxon>
        <taxon>Bacillota</taxon>
        <taxon>Bacilli</taxon>
        <taxon>Bacillales</taxon>
        <taxon>Paenibacillaceae</taxon>
        <taxon>Paenibacillus</taxon>
    </lineage>
</organism>
<dbReference type="EMBL" id="WNZW01000001">
    <property type="protein sequence ID" value="MUG43690.1"/>
    <property type="molecule type" value="Genomic_DNA"/>
</dbReference>
<dbReference type="AlphaFoldDB" id="A0A7X3CL99"/>
<dbReference type="GO" id="GO:0006152">
    <property type="term" value="P:purine nucleoside catabolic process"/>
    <property type="evidence" value="ECO:0007669"/>
    <property type="project" value="TreeGrafter"/>
</dbReference>
<dbReference type="GO" id="GO:0047974">
    <property type="term" value="F:guanosine deaminase activity"/>
    <property type="evidence" value="ECO:0007669"/>
    <property type="project" value="TreeGrafter"/>
</dbReference>
<dbReference type="PROSITE" id="PS00903">
    <property type="entry name" value="CYT_DCMP_DEAMINASES_1"/>
    <property type="match status" value="1"/>
</dbReference>
<dbReference type="InterPro" id="IPR016192">
    <property type="entry name" value="APOBEC/CMP_deaminase_Zn-bd"/>
</dbReference>
<proteinExistence type="predicted"/>
<dbReference type="SUPFAM" id="SSF53927">
    <property type="entry name" value="Cytidine deaminase-like"/>
    <property type="match status" value="1"/>
</dbReference>
<dbReference type="PROSITE" id="PS51747">
    <property type="entry name" value="CYT_DCMP_DEAMINASES_2"/>
    <property type="match status" value="1"/>
</dbReference>
<dbReference type="InterPro" id="IPR002125">
    <property type="entry name" value="CMP_dCMP_dom"/>
</dbReference>
<evidence type="ECO:0000259" key="3">
    <source>
        <dbReference type="PROSITE" id="PS51747"/>
    </source>
</evidence>
<dbReference type="RefSeq" id="WP_155609158.1">
    <property type="nucleotide sequence ID" value="NZ_WNZW01000001.1"/>
</dbReference>
<dbReference type="CDD" id="cd01285">
    <property type="entry name" value="nucleoside_deaminase"/>
    <property type="match status" value="1"/>
</dbReference>
<protein>
    <submittedName>
        <fullName evidence="4">Nucleoside deaminase</fullName>
    </submittedName>
</protein>
<reference evidence="4 5" key="1">
    <citation type="submission" date="2019-11" db="EMBL/GenBank/DDBJ databases">
        <title>Draft genome sequences of five Paenibacillus species of dairy origin.</title>
        <authorList>
            <person name="Olajide A.M."/>
            <person name="Chen S."/>
            <person name="Lapointe G."/>
        </authorList>
    </citation>
    <scope>NUCLEOTIDE SEQUENCE [LARGE SCALE GENOMIC DNA]</scope>
    <source>
        <strain evidence="4 5">12CR55</strain>
    </source>
</reference>